<evidence type="ECO:0000256" key="11">
    <source>
        <dbReference type="ARBA" id="ARBA00051477"/>
    </source>
</evidence>
<dbReference type="GO" id="GO:0140174">
    <property type="term" value="F:(2R)-2-hydroxycarboxylate dehydrogenase activity"/>
    <property type="evidence" value="ECO:0007669"/>
    <property type="project" value="Ensembl"/>
</dbReference>
<comment type="similarity">
    <text evidence="3">Belongs to the FAD-binding oxidoreductase/transferase type 4 family.</text>
</comment>
<dbReference type="FunFam" id="3.30.43.10:FF:000010">
    <property type="entry name" value="probable D-lactate dehydrogenase, mitochondrial"/>
    <property type="match status" value="1"/>
</dbReference>
<dbReference type="KEGG" id="ngi:103725671"/>
<dbReference type="GO" id="GO:0004458">
    <property type="term" value="F:D-lactate dehydrogenase (cytochrome) activity"/>
    <property type="evidence" value="ECO:0007669"/>
    <property type="project" value="UniProtKB-EC"/>
</dbReference>
<evidence type="ECO:0000256" key="8">
    <source>
        <dbReference type="ARBA" id="ARBA00023002"/>
    </source>
</evidence>
<comment type="catalytic activity">
    <reaction evidence="11">
        <text>(R)-lactate + 2 Fe(III)-[cytochrome c] = 2 Fe(II)-[cytochrome c] + pyruvate + 2 H(+)</text>
        <dbReference type="Rhea" id="RHEA:13521"/>
        <dbReference type="Rhea" id="RHEA-COMP:10350"/>
        <dbReference type="Rhea" id="RHEA-COMP:14399"/>
        <dbReference type="ChEBI" id="CHEBI:15361"/>
        <dbReference type="ChEBI" id="CHEBI:15378"/>
        <dbReference type="ChEBI" id="CHEBI:16004"/>
        <dbReference type="ChEBI" id="CHEBI:29033"/>
        <dbReference type="ChEBI" id="CHEBI:29034"/>
        <dbReference type="EC" id="1.1.2.4"/>
    </reaction>
    <physiologicalReaction direction="left-to-right" evidence="11">
        <dbReference type="Rhea" id="RHEA:13522"/>
    </physiologicalReaction>
</comment>
<dbReference type="Gene3D" id="3.30.465.10">
    <property type="match status" value="1"/>
</dbReference>
<dbReference type="AlphaFoldDB" id="A0A8C6R3I4"/>
<evidence type="ECO:0000313" key="16">
    <source>
        <dbReference type="Ensembl" id="ENSNGAP00000012849.1"/>
    </source>
</evidence>
<dbReference type="GO" id="GO:0140170">
    <property type="term" value="F:D-lactate dehydrogenase (FAD) activity"/>
    <property type="evidence" value="ECO:0007669"/>
    <property type="project" value="Ensembl"/>
</dbReference>
<reference evidence="16" key="2">
    <citation type="submission" date="2025-09" db="UniProtKB">
        <authorList>
            <consortium name="Ensembl"/>
        </authorList>
    </citation>
    <scope>IDENTIFICATION</scope>
</reference>
<dbReference type="GeneID" id="103725671"/>
<dbReference type="SUPFAM" id="SSF56176">
    <property type="entry name" value="FAD-binding/transporter-associated domain-like"/>
    <property type="match status" value="1"/>
</dbReference>
<dbReference type="Pfam" id="PF01565">
    <property type="entry name" value="FAD_binding_4"/>
    <property type="match status" value="1"/>
</dbReference>
<comment type="cofactor">
    <cofactor evidence="1">
        <name>FAD</name>
        <dbReference type="ChEBI" id="CHEBI:57692"/>
    </cofactor>
</comment>
<dbReference type="OMA" id="GQGFEWA"/>
<gene>
    <name evidence="16" type="primary">Ldhd</name>
</gene>
<evidence type="ECO:0000256" key="5">
    <source>
        <dbReference type="ARBA" id="ARBA00022827"/>
    </source>
</evidence>
<keyword evidence="6" id="KW-0809">Transit peptide</keyword>
<keyword evidence="4" id="KW-0285">Flavoprotein</keyword>
<dbReference type="GO" id="GO:0005739">
    <property type="term" value="C:mitochondrion"/>
    <property type="evidence" value="ECO:0007669"/>
    <property type="project" value="UniProtKB-SubCell"/>
</dbReference>
<dbReference type="GO" id="GO:0071949">
    <property type="term" value="F:FAD binding"/>
    <property type="evidence" value="ECO:0007669"/>
    <property type="project" value="InterPro"/>
</dbReference>
<reference evidence="16" key="1">
    <citation type="submission" date="2025-08" db="UniProtKB">
        <authorList>
            <consortium name="Ensembl"/>
        </authorList>
    </citation>
    <scope>IDENTIFICATION</scope>
</reference>
<dbReference type="Gene3D" id="3.30.70.2190">
    <property type="match status" value="1"/>
</dbReference>
<dbReference type="FunFam" id="1.10.45.10:FF:000001">
    <property type="entry name" value="D-lactate dehydrogenase mitochondrial"/>
    <property type="match status" value="1"/>
</dbReference>
<dbReference type="InterPro" id="IPR016171">
    <property type="entry name" value="Vanillyl_alc_oxidase_C-sub2"/>
</dbReference>
<dbReference type="Gene3D" id="1.10.45.10">
    <property type="entry name" value="Vanillyl-alcohol Oxidase, Chain A, domain 4"/>
    <property type="match status" value="1"/>
</dbReference>
<evidence type="ECO:0000259" key="15">
    <source>
        <dbReference type="PROSITE" id="PS51387"/>
    </source>
</evidence>
<dbReference type="GO" id="GO:0008720">
    <property type="term" value="F:D-lactate dehydrogenase (NAD+) activity"/>
    <property type="evidence" value="ECO:0007669"/>
    <property type="project" value="TreeGrafter"/>
</dbReference>
<sequence length="506" mass="54095">MGQAGGCPSFLFQDFHPSCCLVLAMFLRAASWRLSPWRGYCSRGSQGGLSQGFVEALKAVVGSSHVSTAPAVREQHGHDESMHRCQPPDVVVWPQNVDQVSQLAALCYNQHVPIIPFGTGTGLEGGVCAVQGGVCINLTHMDRIIALNTEDFSVVVEPGVTRKALNTHLRDSGLWFPVDPGADASLCGMAATGASGTNAVRYGTMRDNVINLEVVLPDGRLLHTAGQGRHYRKSAAGYNLTGLFVGSEGTLGIITSATLRLHPAPEATVAATCAFPSVQAAVDSTVQILQAAVPVARIEFLDDIMMDACNKYSNLNCPVAPTLFLEFHGSKEALAEQLQQTEAITQDNGGSHFSWAKEAEERSQLWAARHNAWYAALALSPGSKAYSTDVCVPISRLPKILVDAKEELKALKLTGAIVGHVGDGNFHCILLVNPDDVEEQKRVKAFAENLGRRALALDGTCTGEHGIGLGKRQLLEEEVGAVGMETMRQLKVTLDPRGLMNPGKVL</sequence>
<dbReference type="InterPro" id="IPR016166">
    <property type="entry name" value="FAD-bd_PCMH"/>
</dbReference>
<dbReference type="InterPro" id="IPR016164">
    <property type="entry name" value="FAD-linked_Oxase-like_C"/>
</dbReference>
<organism evidence="16 17">
    <name type="scientific">Nannospalax galili</name>
    <name type="common">Northern Israeli blind subterranean mole rat</name>
    <name type="synonym">Spalax galili</name>
    <dbReference type="NCBI Taxonomy" id="1026970"/>
    <lineage>
        <taxon>Eukaryota</taxon>
        <taxon>Metazoa</taxon>
        <taxon>Chordata</taxon>
        <taxon>Craniata</taxon>
        <taxon>Vertebrata</taxon>
        <taxon>Euteleostomi</taxon>
        <taxon>Mammalia</taxon>
        <taxon>Eutheria</taxon>
        <taxon>Euarchontoglires</taxon>
        <taxon>Glires</taxon>
        <taxon>Rodentia</taxon>
        <taxon>Myomorpha</taxon>
        <taxon>Muroidea</taxon>
        <taxon>Spalacidae</taxon>
        <taxon>Spalacinae</taxon>
        <taxon>Nannospalax</taxon>
    </lineage>
</organism>
<dbReference type="Gene3D" id="3.30.70.2740">
    <property type="match status" value="1"/>
</dbReference>
<dbReference type="Proteomes" id="UP000694381">
    <property type="component" value="Unassembled WGS sequence"/>
</dbReference>
<dbReference type="InterPro" id="IPR036318">
    <property type="entry name" value="FAD-bd_PCMH-like_sf"/>
</dbReference>
<dbReference type="Ensembl" id="ENSNGAT00000018420.1">
    <property type="protein sequence ID" value="ENSNGAP00000012849.1"/>
    <property type="gene ID" value="ENSNGAG00000014589.1"/>
</dbReference>
<keyword evidence="8" id="KW-0560">Oxidoreductase</keyword>
<evidence type="ECO:0000256" key="1">
    <source>
        <dbReference type="ARBA" id="ARBA00001974"/>
    </source>
</evidence>
<dbReference type="Pfam" id="PF02913">
    <property type="entry name" value="FAD-oxidase_C"/>
    <property type="match status" value="1"/>
</dbReference>
<protein>
    <recommendedName>
        <fullName evidence="14">Probable D-lactate dehydrogenase, mitochondrial</fullName>
        <ecNumber evidence="10">1.1.2.4</ecNumber>
    </recommendedName>
</protein>
<evidence type="ECO:0000256" key="14">
    <source>
        <dbReference type="ARBA" id="ARBA00072812"/>
    </source>
</evidence>
<dbReference type="InterPro" id="IPR016169">
    <property type="entry name" value="FAD-bd_PCMH_sub2"/>
</dbReference>
<evidence type="ECO:0000256" key="12">
    <source>
        <dbReference type="ARBA" id="ARBA00053432"/>
    </source>
</evidence>
<keyword evidence="17" id="KW-1185">Reference proteome</keyword>
<evidence type="ECO:0000256" key="3">
    <source>
        <dbReference type="ARBA" id="ARBA00008000"/>
    </source>
</evidence>
<dbReference type="PANTHER" id="PTHR11748">
    <property type="entry name" value="D-LACTATE DEHYDROGENASE"/>
    <property type="match status" value="1"/>
</dbReference>
<dbReference type="EC" id="1.1.2.4" evidence="10"/>
<dbReference type="GO" id="GO:1903457">
    <property type="term" value="P:lactate catabolic process"/>
    <property type="evidence" value="ECO:0007669"/>
    <property type="project" value="Ensembl"/>
</dbReference>
<feature type="domain" description="FAD-binding PCMH-type" evidence="15">
    <location>
        <begin position="83"/>
        <end position="264"/>
    </location>
</feature>
<keyword evidence="9" id="KW-0496">Mitochondrion</keyword>
<name>A0A8C6R3I4_NANGA</name>
<evidence type="ECO:0000256" key="13">
    <source>
        <dbReference type="ARBA" id="ARBA00063083"/>
    </source>
</evidence>
<evidence type="ECO:0000313" key="17">
    <source>
        <dbReference type="Proteomes" id="UP000694381"/>
    </source>
</evidence>
<keyword evidence="5" id="KW-0274">FAD</keyword>
<evidence type="ECO:0000256" key="2">
    <source>
        <dbReference type="ARBA" id="ARBA00004173"/>
    </source>
</evidence>
<dbReference type="PANTHER" id="PTHR11748:SF111">
    <property type="entry name" value="D-LACTATE DEHYDROGENASE, MITOCHONDRIAL-RELATED"/>
    <property type="match status" value="1"/>
</dbReference>
<evidence type="ECO:0000256" key="9">
    <source>
        <dbReference type="ARBA" id="ARBA00023128"/>
    </source>
</evidence>
<dbReference type="InterPro" id="IPR004113">
    <property type="entry name" value="FAD-bd_oxidored_4_C"/>
</dbReference>
<dbReference type="PROSITE" id="PS51387">
    <property type="entry name" value="FAD_PCMH"/>
    <property type="match status" value="1"/>
</dbReference>
<dbReference type="FunFam" id="3.30.465.10:FF:000030">
    <property type="entry name" value="probable D-lactate dehydrogenase, mitochondrial"/>
    <property type="match status" value="1"/>
</dbReference>
<dbReference type="InterPro" id="IPR006094">
    <property type="entry name" value="Oxid_FAD_bind_N"/>
</dbReference>
<dbReference type="FunFam" id="3.30.70.2740:FF:000001">
    <property type="entry name" value="D-lactate dehydrogenase mitochondrial"/>
    <property type="match status" value="1"/>
</dbReference>
<comment type="function">
    <text evidence="12">Involved in D-lactate, but not L-lactate catabolic process.</text>
</comment>
<comment type="subunit">
    <text evidence="13">Interacts with CSRP3.</text>
</comment>
<evidence type="ECO:0000256" key="10">
    <source>
        <dbReference type="ARBA" id="ARBA00038897"/>
    </source>
</evidence>
<comment type="subcellular location">
    <subcellularLocation>
        <location evidence="2">Mitochondrion</location>
    </subcellularLocation>
</comment>
<evidence type="ECO:0000256" key="6">
    <source>
        <dbReference type="ARBA" id="ARBA00022946"/>
    </source>
</evidence>
<accession>A0A8C6R3I4</accession>
<dbReference type="CTD" id="197257"/>
<keyword evidence="7" id="KW-0007">Acetylation</keyword>
<dbReference type="InterPro" id="IPR016167">
    <property type="entry name" value="FAD-bd_PCMH_sub1"/>
</dbReference>
<proteinExistence type="inferred from homology"/>
<dbReference type="SUPFAM" id="SSF55103">
    <property type="entry name" value="FAD-linked oxidases, C-terminal domain"/>
    <property type="match status" value="1"/>
</dbReference>
<dbReference type="Gene3D" id="3.30.43.10">
    <property type="entry name" value="Uridine Diphospho-n-acetylenolpyruvylglucosamine Reductase, domain 2"/>
    <property type="match status" value="1"/>
</dbReference>
<dbReference type="GeneTree" id="ENSGT00940000158705"/>
<dbReference type="RefSeq" id="XP_008821187.2">
    <property type="nucleotide sequence ID" value="XM_008822965.3"/>
</dbReference>
<evidence type="ECO:0000256" key="7">
    <source>
        <dbReference type="ARBA" id="ARBA00022990"/>
    </source>
</evidence>
<evidence type="ECO:0000256" key="4">
    <source>
        <dbReference type="ARBA" id="ARBA00022630"/>
    </source>
</evidence>
<dbReference type="OrthoDB" id="5332616at2759"/>